<keyword evidence="3" id="KW-0378">Hydrolase</keyword>
<feature type="coiled-coil region" evidence="1">
    <location>
        <begin position="305"/>
        <end position="350"/>
    </location>
</feature>
<feature type="compositionally biased region" description="Basic and acidic residues" evidence="2">
    <location>
        <begin position="601"/>
        <end position="611"/>
    </location>
</feature>
<keyword evidence="1" id="KW-0175">Coiled coil</keyword>
<reference evidence="3 4" key="1">
    <citation type="submission" date="2019-05" db="EMBL/GenBank/DDBJ databases">
        <title>Genome sequence of Klebsiella sp strain TOUT106.</title>
        <authorList>
            <person name="Rahi P."/>
            <person name="Chaudhari D."/>
        </authorList>
    </citation>
    <scope>NUCLEOTIDE SEQUENCE [LARGE SCALE GENOMIC DNA]</scope>
    <source>
        <strain evidence="3 4">TOUT106</strain>
    </source>
</reference>
<dbReference type="RefSeq" id="WP_138360908.1">
    <property type="nucleotide sequence ID" value="NZ_VCHQ01000014.1"/>
</dbReference>
<dbReference type="SUPFAM" id="SSF52540">
    <property type="entry name" value="P-loop containing nucleoside triphosphate hydrolases"/>
    <property type="match status" value="1"/>
</dbReference>
<proteinExistence type="predicted"/>
<gene>
    <name evidence="3" type="ORF">FE839_11265</name>
</gene>
<dbReference type="Proteomes" id="UP000307430">
    <property type="component" value="Unassembled WGS sequence"/>
</dbReference>
<accession>A0A5R9LIF5</accession>
<evidence type="ECO:0000256" key="2">
    <source>
        <dbReference type="SAM" id="MobiDB-lite"/>
    </source>
</evidence>
<evidence type="ECO:0000313" key="4">
    <source>
        <dbReference type="Proteomes" id="UP000307430"/>
    </source>
</evidence>
<keyword evidence="3" id="KW-0269">Exonuclease</keyword>
<dbReference type="InterPro" id="IPR027417">
    <property type="entry name" value="P-loop_NTPase"/>
</dbReference>
<protein>
    <submittedName>
        <fullName evidence="3">ATP-dependent exonuclease SbcCD, C subunit-like protein</fullName>
    </submittedName>
</protein>
<feature type="coiled-coil region" evidence="1">
    <location>
        <begin position="629"/>
        <end position="753"/>
    </location>
</feature>
<evidence type="ECO:0000256" key="1">
    <source>
        <dbReference type="SAM" id="Coils"/>
    </source>
</evidence>
<dbReference type="GO" id="GO:0004527">
    <property type="term" value="F:exonuclease activity"/>
    <property type="evidence" value="ECO:0007669"/>
    <property type="project" value="UniProtKB-KW"/>
</dbReference>
<comment type="caution">
    <text evidence="3">The sequence shown here is derived from an EMBL/GenBank/DDBJ whole genome shotgun (WGS) entry which is preliminary data.</text>
</comment>
<dbReference type="Gene3D" id="3.40.50.300">
    <property type="entry name" value="P-loop containing nucleotide triphosphate hydrolases"/>
    <property type="match status" value="1"/>
</dbReference>
<sequence>MTDALELDFSSDESSAGFRLERLEIFNWGTFNNQVWTFNLQGKNALLTGDIGSGKSTLVDAVTTLLVPAHRIAYNKAAGAENKERSLRSYVLGYYKSERLENSMGGKPVALRDHRNYSVILGVFHNQGFSQTVTLAQVFSLKEPAGKPVTFYVASEGELTIARDFSGFGSDINNLRKKLRKNNAEIFDSFPPYGTWFRRRFGINNEQALELFHQTVSMKSVGNLTDFVRSHMLEPFDMAQRIKHLIEHFEDLNRAHESILKARRQIEHLTPLVAECDRHTLLLQETENMRVCRDALAGWFARLKQALLEKRLTNLRDELQRYTNTLTITAEQLQQKRNQERQLRTDIAANGGDRLEQLRLEIAHREQEKNRRLKAAENYNALLGKINLAPVKDHDEWLATRQLLQNNADEIADREAELQQQKNDLHVAFSHKRETHQQLNAEIDNLRLRRSNIEVRQIQLRAAICEALRFSEERLPFVGELLAVREEEKAWEGAAERLLRGFGLSILVADEDYQQVAQWVENNHLHGRLSYFRVHVSSHHTPVSPVPGALSEKLQIKPNTGWYDWLERRLHQQFNHACCETLEQFRRENKAITRSGQIKSPGERHEKDDRHDINDRSRFILGWSNKEKIAVLLKLAQNLEQELAELGGKLAAVDEKLRNLQQQRDIYNRLSEHNDYQAMNWQPQAQEIARMEAEKRELEAASDQLAVLNQRLDDVLKEIQSLETTHADKIDLRGRTQEKIERAEESLLEAESVQKMANEGGMAQYYPQLEQWREEALPGRQISVESCDNCQQEMRGWLQDKIDSEDKKLVRSRDKIINRMAEYNHQFSLETQDIDTSLESAEEYRQMLNALQADDLPRFEARFKQLLNENTINDIAGFQSQLNRERETIKERIEKINDSLVPVDYNPGRYISLVAQLSTDADIRDFQSELRVCTEGALTGSEDEQYSEDKFLQVKRIIERFRGREGLSDQDKRWTAKVTDVRNWFTFSASERWREDDSEHEHYSDSGGKSGGQKEKLAYTILAASLAYQFGLEWGEKRSRSFRFVVIDEAFGRGSDESAQYGLELFKRLNLQLLIVTPLQKIHIIEPYVANVGFVHNEAGKISRLRNISIDAYQQEKVEKRHELDNA</sequence>
<keyword evidence="3" id="KW-0540">Nuclease</keyword>
<dbReference type="AlphaFoldDB" id="A0A5R9LIF5"/>
<name>A0A5R9LIF5_9ENTR</name>
<keyword evidence="4" id="KW-1185">Reference proteome</keyword>
<dbReference type="Pfam" id="PF13558">
    <property type="entry name" value="SbcC_Walker_B"/>
    <property type="match status" value="1"/>
</dbReference>
<dbReference type="EMBL" id="VCHQ01000014">
    <property type="protein sequence ID" value="TLV17779.1"/>
    <property type="molecule type" value="Genomic_DNA"/>
</dbReference>
<organism evidence="3 4">
    <name type="scientific">Klebsiella indica</name>
    <dbReference type="NCBI Taxonomy" id="2582917"/>
    <lineage>
        <taxon>Bacteria</taxon>
        <taxon>Pseudomonadati</taxon>
        <taxon>Pseudomonadota</taxon>
        <taxon>Gammaproteobacteria</taxon>
        <taxon>Enterobacterales</taxon>
        <taxon>Enterobacteriaceae</taxon>
        <taxon>Klebsiella/Raoultella group</taxon>
        <taxon>Klebsiella</taxon>
    </lineage>
</organism>
<feature type="region of interest" description="Disordered" evidence="2">
    <location>
        <begin position="592"/>
        <end position="611"/>
    </location>
</feature>
<evidence type="ECO:0000313" key="3">
    <source>
        <dbReference type="EMBL" id="TLV17779.1"/>
    </source>
</evidence>
<dbReference type="Pfam" id="PF13555">
    <property type="entry name" value="AAA_29"/>
    <property type="match status" value="1"/>
</dbReference>
<feature type="coiled-coil region" evidence="1">
    <location>
        <begin position="401"/>
        <end position="456"/>
    </location>
</feature>